<dbReference type="AlphaFoldDB" id="A1ZM01"/>
<keyword evidence="2 6" id="KW-0479">Metal-binding</keyword>
<evidence type="ECO:0000256" key="4">
    <source>
        <dbReference type="ARBA" id="ARBA00022833"/>
    </source>
</evidence>
<evidence type="ECO:0000256" key="2">
    <source>
        <dbReference type="ARBA" id="ARBA00022723"/>
    </source>
</evidence>
<gene>
    <name evidence="9" type="ORF">M23134_04380</name>
</gene>
<accession>A1ZM01</accession>
<dbReference type="EMBL" id="AAWS01000015">
    <property type="protein sequence ID" value="EAY28533.1"/>
    <property type="molecule type" value="Genomic_DNA"/>
</dbReference>
<organism evidence="9 10">
    <name type="scientific">Microscilla marina ATCC 23134</name>
    <dbReference type="NCBI Taxonomy" id="313606"/>
    <lineage>
        <taxon>Bacteria</taxon>
        <taxon>Pseudomonadati</taxon>
        <taxon>Bacteroidota</taxon>
        <taxon>Cytophagia</taxon>
        <taxon>Cytophagales</taxon>
        <taxon>Microscillaceae</taxon>
        <taxon>Microscilla</taxon>
    </lineage>
</organism>
<feature type="active site" evidence="6">
    <location>
        <position position="183"/>
    </location>
</feature>
<feature type="binding site" evidence="6">
    <location>
        <position position="186"/>
    </location>
    <ligand>
        <name>Zn(2+)</name>
        <dbReference type="ChEBI" id="CHEBI:29105"/>
        <note>catalytic</note>
    </ligand>
</feature>
<dbReference type="SUPFAM" id="SSF55486">
    <property type="entry name" value="Metalloproteases ('zincins'), catalytic domain"/>
    <property type="match status" value="1"/>
</dbReference>
<evidence type="ECO:0000256" key="1">
    <source>
        <dbReference type="ARBA" id="ARBA00022670"/>
    </source>
</evidence>
<dbReference type="Pfam" id="PF01400">
    <property type="entry name" value="Astacin"/>
    <property type="match status" value="1"/>
</dbReference>
<dbReference type="InterPro" id="IPR024079">
    <property type="entry name" value="MetalloPept_cat_dom_sf"/>
</dbReference>
<sequence>MKKLSLIVLSFLLFTACSTNKENLTPTTNTASISEGMSVEQAFPNQKGQVQKGYLGIRPVSYQVIKGQYIAEGDIILNKKHVGSTPKKLDGLQSESVGRTSGRWPNNTVYYTIDGNLPNQSRVTDAIAHWEAKTSLRFIQRTNQSNYITFRVGGGCSSNVGMQGGRQYINLASGCSTGNTIHEIGHAVGLWHEHTRADRDSYITVYFDRIKSGYENNFRTYQQTGADGQEYTNTLDFGSVMMYSSFGFSNNGQPTITKKDGSTFDVQRNGLSSADVDGINQMYPGTDGNPGTPTYQNGQYYTIDGLRVYRYNNLWYYYSSGWRQVVNVNGSWYYA</sequence>
<evidence type="ECO:0000256" key="5">
    <source>
        <dbReference type="ARBA" id="ARBA00023049"/>
    </source>
</evidence>
<dbReference type="GO" id="GO:0006508">
    <property type="term" value="P:proteolysis"/>
    <property type="evidence" value="ECO:0007669"/>
    <property type="project" value="UniProtKB-KW"/>
</dbReference>
<dbReference type="CDD" id="cd04280">
    <property type="entry name" value="ZnMc_astacin_like"/>
    <property type="match status" value="1"/>
</dbReference>
<comment type="cofactor">
    <cofactor evidence="6">
        <name>Zn(2+)</name>
        <dbReference type="ChEBI" id="CHEBI:29105"/>
    </cofactor>
    <text evidence="6">Binds 1 zinc ion per subunit.</text>
</comment>
<feature type="binding site" evidence="6">
    <location>
        <position position="182"/>
    </location>
    <ligand>
        <name>Zn(2+)</name>
        <dbReference type="ChEBI" id="CHEBI:29105"/>
        <note>catalytic</note>
    </ligand>
</feature>
<evidence type="ECO:0000313" key="10">
    <source>
        <dbReference type="Proteomes" id="UP000004095"/>
    </source>
</evidence>
<comment type="caution">
    <text evidence="9">The sequence shown here is derived from an EMBL/GenBank/DDBJ whole genome shotgun (WGS) entry which is preliminary data.</text>
</comment>
<keyword evidence="3 6" id="KW-0378">Hydrolase</keyword>
<evidence type="ECO:0000256" key="6">
    <source>
        <dbReference type="PROSITE-ProRule" id="PRU01211"/>
    </source>
</evidence>
<evidence type="ECO:0000313" key="9">
    <source>
        <dbReference type="EMBL" id="EAY28533.1"/>
    </source>
</evidence>
<dbReference type="GO" id="GO:0008270">
    <property type="term" value="F:zinc ion binding"/>
    <property type="evidence" value="ECO:0007669"/>
    <property type="project" value="UniProtKB-UniRule"/>
</dbReference>
<feature type="signal peptide" evidence="7">
    <location>
        <begin position="1"/>
        <end position="21"/>
    </location>
</feature>
<dbReference type="OrthoDB" id="8455098at2"/>
<comment type="caution">
    <text evidence="6">Lacks conserved residue(s) required for the propagation of feature annotation.</text>
</comment>
<dbReference type="InterPro" id="IPR006026">
    <property type="entry name" value="Peptidase_Metallo"/>
</dbReference>
<proteinExistence type="predicted"/>
<evidence type="ECO:0000256" key="7">
    <source>
        <dbReference type="SAM" id="SignalP"/>
    </source>
</evidence>
<reference evidence="9 10" key="1">
    <citation type="submission" date="2007-01" db="EMBL/GenBank/DDBJ databases">
        <authorList>
            <person name="Haygood M."/>
            <person name="Podell S."/>
            <person name="Anderson C."/>
            <person name="Hopkinson B."/>
            <person name="Roe K."/>
            <person name="Barbeau K."/>
            <person name="Gaasterland T."/>
            <person name="Ferriera S."/>
            <person name="Johnson J."/>
            <person name="Kravitz S."/>
            <person name="Beeson K."/>
            <person name="Sutton G."/>
            <person name="Rogers Y.-H."/>
            <person name="Friedman R."/>
            <person name="Frazier M."/>
            <person name="Venter J.C."/>
        </authorList>
    </citation>
    <scope>NUCLEOTIDE SEQUENCE [LARGE SCALE GENOMIC DNA]</scope>
    <source>
        <strain evidence="9 10">ATCC 23134</strain>
    </source>
</reference>
<dbReference type="eggNOG" id="COG3170">
    <property type="taxonomic scope" value="Bacteria"/>
</dbReference>
<keyword evidence="1 6" id="KW-0645">Protease</keyword>
<keyword evidence="10" id="KW-1185">Reference proteome</keyword>
<dbReference type="GO" id="GO:0004222">
    <property type="term" value="F:metalloendopeptidase activity"/>
    <property type="evidence" value="ECO:0007669"/>
    <property type="project" value="UniProtKB-UniRule"/>
</dbReference>
<dbReference type="PROSITE" id="PS51864">
    <property type="entry name" value="ASTACIN"/>
    <property type="match status" value="1"/>
</dbReference>
<feature type="domain" description="Peptidase M12A" evidence="8">
    <location>
        <begin position="95"/>
        <end position="285"/>
    </location>
</feature>
<evidence type="ECO:0000256" key="3">
    <source>
        <dbReference type="ARBA" id="ARBA00022801"/>
    </source>
</evidence>
<dbReference type="InterPro" id="IPR001506">
    <property type="entry name" value="Peptidase_M12A"/>
</dbReference>
<feature type="chain" id="PRO_5002642290" evidence="7">
    <location>
        <begin position="22"/>
        <end position="335"/>
    </location>
</feature>
<dbReference type="PANTHER" id="PTHR10127">
    <property type="entry name" value="DISCOIDIN, CUB, EGF, LAMININ , AND ZINC METALLOPROTEASE DOMAIN CONTAINING"/>
    <property type="match status" value="1"/>
</dbReference>
<keyword evidence="4 6" id="KW-0862">Zinc</keyword>
<dbReference type="Gene3D" id="3.40.390.10">
    <property type="entry name" value="Collagenase (Catalytic Domain)"/>
    <property type="match status" value="1"/>
</dbReference>
<dbReference type="RefSeq" id="WP_002697771.1">
    <property type="nucleotide sequence ID" value="NZ_AAWS01000015.1"/>
</dbReference>
<evidence type="ECO:0000259" key="8">
    <source>
        <dbReference type="PROSITE" id="PS51864"/>
    </source>
</evidence>
<dbReference type="Proteomes" id="UP000004095">
    <property type="component" value="Unassembled WGS sequence"/>
</dbReference>
<dbReference type="InterPro" id="IPR034035">
    <property type="entry name" value="Astacin-like_dom"/>
</dbReference>
<dbReference type="PANTHER" id="PTHR10127:SF780">
    <property type="entry name" value="METALLOENDOPEPTIDASE"/>
    <property type="match status" value="1"/>
</dbReference>
<dbReference type="PROSITE" id="PS51257">
    <property type="entry name" value="PROKAR_LIPOPROTEIN"/>
    <property type="match status" value="1"/>
</dbReference>
<feature type="binding site" evidence="6">
    <location>
        <position position="192"/>
    </location>
    <ligand>
        <name>Zn(2+)</name>
        <dbReference type="ChEBI" id="CHEBI:29105"/>
        <note>catalytic</note>
    </ligand>
</feature>
<protein>
    <submittedName>
        <fullName evidence="9">Blastula protease 10</fullName>
        <ecNumber evidence="9">3.4.24.-</ecNumber>
    </submittedName>
</protein>
<keyword evidence="5 6" id="KW-0482">Metalloprotease</keyword>
<dbReference type="PRINTS" id="PR00480">
    <property type="entry name" value="ASTACIN"/>
</dbReference>
<name>A1ZM01_MICM2</name>
<dbReference type="SMART" id="SM00235">
    <property type="entry name" value="ZnMc"/>
    <property type="match status" value="1"/>
</dbReference>
<dbReference type="EC" id="3.4.24.-" evidence="9"/>
<keyword evidence="7" id="KW-0732">Signal</keyword>